<dbReference type="OrthoDB" id="10009520at2759"/>
<dbReference type="InterPro" id="IPR013083">
    <property type="entry name" value="Znf_RING/FYVE/PHD"/>
</dbReference>
<dbReference type="Proteomes" id="UP000230069">
    <property type="component" value="Unassembled WGS sequence"/>
</dbReference>
<dbReference type="GO" id="GO:0061630">
    <property type="term" value="F:ubiquitin protein ligase activity"/>
    <property type="evidence" value="ECO:0007669"/>
    <property type="project" value="UniProtKB-EC"/>
</dbReference>
<sequence>MDFEEDDHVSDDYYSDDDNVYDDDDLTDTTTMKDQKEKKYTVLSEYDIIQRQEDYITEISNVLCVSRAEASLLLREHNWSVSKVHESWFSNEEQVCYMVGLLENTSITQNDGNSNMACKICYTQFGCDEKVHHDDAGCGSHSCCSLCWKDYITNSIVNDGAGCLNLRCPDPSCSVPVDQDLIKKVVSAKDNVTYLHYLVRSYVEGNHNIKFCPVASCDYAVEYKYKVSCRGNFDVTCMCTHSFCWKCMEEAHSPVDCDIAANWSDETKSLNWILDNCKPCPKCKEQIQPDTNLTFRMTCICGFEFCWSCLSPWIGWRHTCNNDLDEDEKIRNITESMLDRYTHHYGKWKDNESLRQKAKENLQKFQAMEKLKNGQGIITEAMELIIECRRVLKWTYAYKYYLPEGETKSQLFEYLQSEAESSLERLQHCAEMELEMQLYGDGYGLDFNLFCEKLSNLINFTQDLFMNLVQELENGHLVEGSRVVTAPIEV</sequence>
<keyword evidence="7" id="KW-0863">Zinc-finger</keyword>
<keyword evidence="13" id="KW-1185">Reference proteome</keyword>
<dbReference type="GO" id="GO:0016567">
    <property type="term" value="P:protein ubiquitination"/>
    <property type="evidence" value="ECO:0007669"/>
    <property type="project" value="InterPro"/>
</dbReference>
<dbReference type="EMBL" id="KZ305044">
    <property type="protein sequence ID" value="PIA38598.1"/>
    <property type="molecule type" value="Genomic_DNA"/>
</dbReference>
<dbReference type="InParanoid" id="A0A2G5D522"/>
<comment type="cofactor">
    <cofactor evidence="2">
        <name>Zn(2+)</name>
        <dbReference type="ChEBI" id="CHEBI:29105"/>
    </cofactor>
</comment>
<evidence type="ECO:0000256" key="6">
    <source>
        <dbReference type="ARBA" id="ARBA00022737"/>
    </source>
</evidence>
<dbReference type="Pfam" id="PF01485">
    <property type="entry name" value="IBR"/>
    <property type="match status" value="2"/>
</dbReference>
<dbReference type="InterPro" id="IPR044066">
    <property type="entry name" value="TRIAD_supradom"/>
</dbReference>
<dbReference type="AlphaFoldDB" id="A0A2G5D522"/>
<evidence type="ECO:0000256" key="4">
    <source>
        <dbReference type="ARBA" id="ARBA00022679"/>
    </source>
</evidence>
<evidence type="ECO:0000256" key="8">
    <source>
        <dbReference type="ARBA" id="ARBA00022786"/>
    </source>
</evidence>
<name>A0A2G5D522_AQUCA</name>
<dbReference type="EC" id="2.3.2.31" evidence="3"/>
<evidence type="ECO:0000256" key="1">
    <source>
        <dbReference type="ARBA" id="ARBA00001798"/>
    </source>
</evidence>
<dbReference type="GO" id="GO:0008270">
    <property type="term" value="F:zinc ion binding"/>
    <property type="evidence" value="ECO:0007669"/>
    <property type="project" value="UniProtKB-KW"/>
</dbReference>
<keyword evidence="9" id="KW-0862">Zinc</keyword>
<evidence type="ECO:0000256" key="7">
    <source>
        <dbReference type="ARBA" id="ARBA00022771"/>
    </source>
</evidence>
<dbReference type="InterPro" id="IPR048962">
    <property type="entry name" value="ARIH1-like_UBL"/>
</dbReference>
<dbReference type="InterPro" id="IPR031127">
    <property type="entry name" value="E3_UB_ligase_RBR"/>
</dbReference>
<dbReference type="PANTHER" id="PTHR11685">
    <property type="entry name" value="RBR FAMILY RING FINGER AND IBR DOMAIN-CONTAINING"/>
    <property type="match status" value="1"/>
</dbReference>
<keyword evidence="6" id="KW-0677">Repeat</keyword>
<evidence type="ECO:0000313" key="12">
    <source>
        <dbReference type="EMBL" id="PIA38598.1"/>
    </source>
</evidence>
<evidence type="ECO:0000256" key="2">
    <source>
        <dbReference type="ARBA" id="ARBA00001947"/>
    </source>
</evidence>
<dbReference type="Pfam" id="PF21235">
    <property type="entry name" value="UBA_ARI1"/>
    <property type="match status" value="1"/>
</dbReference>
<feature type="compositionally biased region" description="Acidic residues" evidence="10">
    <location>
        <begin position="1"/>
        <end position="27"/>
    </location>
</feature>
<dbReference type="Gene3D" id="1.20.120.1750">
    <property type="match status" value="1"/>
</dbReference>
<evidence type="ECO:0000313" key="13">
    <source>
        <dbReference type="Proteomes" id="UP000230069"/>
    </source>
</evidence>
<dbReference type="STRING" id="218851.A0A2G5D522"/>
<organism evidence="12 13">
    <name type="scientific">Aquilegia coerulea</name>
    <name type="common">Rocky mountain columbine</name>
    <dbReference type="NCBI Taxonomy" id="218851"/>
    <lineage>
        <taxon>Eukaryota</taxon>
        <taxon>Viridiplantae</taxon>
        <taxon>Streptophyta</taxon>
        <taxon>Embryophyta</taxon>
        <taxon>Tracheophyta</taxon>
        <taxon>Spermatophyta</taxon>
        <taxon>Magnoliopsida</taxon>
        <taxon>Ranunculales</taxon>
        <taxon>Ranunculaceae</taxon>
        <taxon>Thalictroideae</taxon>
        <taxon>Aquilegia</taxon>
    </lineage>
</organism>
<comment type="catalytic activity">
    <reaction evidence="1">
        <text>[E2 ubiquitin-conjugating enzyme]-S-ubiquitinyl-L-cysteine + [acceptor protein]-L-lysine = [E2 ubiquitin-conjugating enzyme]-L-cysteine + [acceptor protein]-N(6)-ubiquitinyl-L-lysine.</text>
        <dbReference type="EC" id="2.3.2.31"/>
    </reaction>
</comment>
<feature type="region of interest" description="Disordered" evidence="10">
    <location>
        <begin position="1"/>
        <end position="28"/>
    </location>
</feature>
<keyword evidence="4" id="KW-0808">Transferase</keyword>
<reference evidence="12 13" key="1">
    <citation type="submission" date="2017-09" db="EMBL/GenBank/DDBJ databases">
        <title>WGS assembly of Aquilegia coerulea Goldsmith.</title>
        <authorList>
            <person name="Hodges S."/>
            <person name="Kramer E."/>
            <person name="Nordborg M."/>
            <person name="Tomkins J."/>
            <person name="Borevitz J."/>
            <person name="Derieg N."/>
            <person name="Yan J."/>
            <person name="Mihaltcheva S."/>
            <person name="Hayes R.D."/>
            <person name="Rokhsar D."/>
        </authorList>
    </citation>
    <scope>NUCLEOTIDE SEQUENCE [LARGE SCALE GENOMIC DNA]</scope>
    <source>
        <strain evidence="13">cv. Goldsmith</strain>
    </source>
</reference>
<dbReference type="Gene3D" id="3.30.40.10">
    <property type="entry name" value="Zinc/RING finger domain, C3HC4 (zinc finger)"/>
    <property type="match status" value="1"/>
</dbReference>
<proteinExistence type="predicted"/>
<protein>
    <recommendedName>
        <fullName evidence="3">RBR-type E3 ubiquitin transferase</fullName>
        <ecNumber evidence="3">2.3.2.31</ecNumber>
    </recommendedName>
</protein>
<keyword evidence="5" id="KW-0479">Metal-binding</keyword>
<dbReference type="CDD" id="cd20346">
    <property type="entry name" value="BRcat_RBR_ANKIB1"/>
    <property type="match status" value="1"/>
</dbReference>
<evidence type="ECO:0000256" key="10">
    <source>
        <dbReference type="SAM" id="MobiDB-lite"/>
    </source>
</evidence>
<dbReference type="InterPro" id="IPR002867">
    <property type="entry name" value="IBR_dom"/>
</dbReference>
<dbReference type="PROSITE" id="PS51873">
    <property type="entry name" value="TRIAD"/>
    <property type="match status" value="1"/>
</dbReference>
<gene>
    <name evidence="12" type="ORF">AQUCO_02700071v1</name>
</gene>
<evidence type="ECO:0000256" key="5">
    <source>
        <dbReference type="ARBA" id="ARBA00022723"/>
    </source>
</evidence>
<keyword evidence="8" id="KW-0833">Ubl conjugation pathway</keyword>
<feature type="domain" description="RING-type" evidence="11">
    <location>
        <begin position="114"/>
        <end position="324"/>
    </location>
</feature>
<dbReference type="SUPFAM" id="SSF57850">
    <property type="entry name" value="RING/U-box"/>
    <property type="match status" value="3"/>
</dbReference>
<accession>A0A2G5D522</accession>
<evidence type="ECO:0000256" key="3">
    <source>
        <dbReference type="ARBA" id="ARBA00012251"/>
    </source>
</evidence>
<evidence type="ECO:0000259" key="11">
    <source>
        <dbReference type="PROSITE" id="PS51873"/>
    </source>
</evidence>
<dbReference type="SMART" id="SM00647">
    <property type="entry name" value="IBR"/>
    <property type="match status" value="2"/>
</dbReference>
<evidence type="ECO:0000256" key="9">
    <source>
        <dbReference type="ARBA" id="ARBA00022833"/>
    </source>
</evidence>